<dbReference type="Pfam" id="PF03134">
    <property type="entry name" value="TB2_DP1_HVA22"/>
    <property type="match status" value="1"/>
</dbReference>
<dbReference type="InterPro" id="IPR004345">
    <property type="entry name" value="TB2_DP1_HVA22"/>
</dbReference>
<keyword evidence="1" id="KW-0472">Membrane</keyword>
<dbReference type="AlphaFoldDB" id="A0A914XB16"/>
<organism evidence="2 3">
    <name type="scientific">Plectus sambesii</name>
    <dbReference type="NCBI Taxonomy" id="2011161"/>
    <lineage>
        <taxon>Eukaryota</taxon>
        <taxon>Metazoa</taxon>
        <taxon>Ecdysozoa</taxon>
        <taxon>Nematoda</taxon>
        <taxon>Chromadorea</taxon>
        <taxon>Plectida</taxon>
        <taxon>Plectina</taxon>
        <taxon>Plectoidea</taxon>
        <taxon>Plectidae</taxon>
        <taxon>Plectus</taxon>
    </lineage>
</organism>
<evidence type="ECO:0000256" key="1">
    <source>
        <dbReference type="RuleBase" id="RU362006"/>
    </source>
</evidence>
<dbReference type="Proteomes" id="UP000887566">
    <property type="component" value="Unplaced"/>
</dbReference>
<keyword evidence="1" id="KW-1133">Transmembrane helix</keyword>
<evidence type="ECO:0000313" key="2">
    <source>
        <dbReference type="Proteomes" id="UP000887566"/>
    </source>
</evidence>
<proteinExistence type="inferred from homology"/>
<accession>A0A914XB16</accession>
<comment type="subcellular location">
    <subcellularLocation>
        <location evidence="1">Membrane</location>
        <topology evidence="1">Multi-pass membrane protein</topology>
    </subcellularLocation>
</comment>
<comment type="similarity">
    <text evidence="1">Belongs to the DP1 family.</text>
</comment>
<feature type="transmembrane region" description="Helical" evidence="1">
    <location>
        <begin position="114"/>
        <end position="131"/>
    </location>
</feature>
<feature type="transmembrane region" description="Helical" evidence="1">
    <location>
        <begin position="42"/>
        <end position="71"/>
    </location>
</feature>
<dbReference type="GO" id="GO:0016020">
    <property type="term" value="C:membrane"/>
    <property type="evidence" value="ECO:0007669"/>
    <property type="project" value="UniProtKB-SubCell"/>
</dbReference>
<protein>
    <recommendedName>
        <fullName evidence="1">Receptor expression-enhancing protein</fullName>
    </recommendedName>
</protein>
<sequence length="194" mass="21850">MPQLLRDIQVALLKALYDEQSGKLVALLVRLEAKTNIRREQIVYGFGGLFGVYMIFGYFAQLVCNTIGLAYPVYASVKAIRTEDKDDDKQWLTYWTVLAVFSLFDFFSEKVMGVFPLYWMLKCAFLLYLYLPQFRGAEHLYRDVVDPGVSKLEAICPSTGQLAVARRPTSGPAPTSTSTFVALASTDSFLTVRL</sequence>
<dbReference type="WBParaSite" id="PSAMB.scaffold75size85408.g1442.t1">
    <property type="protein sequence ID" value="PSAMB.scaffold75size85408.g1442.t1"/>
    <property type="gene ID" value="PSAMB.scaffold75size85408.g1442"/>
</dbReference>
<dbReference type="PANTHER" id="PTHR12300">
    <property type="entry name" value="HVA22-LIKE PROTEINS"/>
    <property type="match status" value="1"/>
</dbReference>
<dbReference type="PANTHER" id="PTHR12300:SF34">
    <property type="entry name" value="RECEPTOR EXPRESSION-ENHANCING PROTEIN"/>
    <property type="match status" value="1"/>
</dbReference>
<keyword evidence="1" id="KW-0812">Transmembrane</keyword>
<keyword evidence="2" id="KW-1185">Reference proteome</keyword>
<name>A0A914XB16_9BILA</name>
<evidence type="ECO:0000313" key="3">
    <source>
        <dbReference type="WBParaSite" id="PSAMB.scaffold75size85408.g1442.t1"/>
    </source>
</evidence>
<reference evidence="3" key="1">
    <citation type="submission" date="2022-11" db="UniProtKB">
        <authorList>
            <consortium name="WormBaseParasite"/>
        </authorList>
    </citation>
    <scope>IDENTIFICATION</scope>
</reference>